<dbReference type="Pfam" id="PF12802">
    <property type="entry name" value="MarR_2"/>
    <property type="match status" value="1"/>
</dbReference>
<proteinExistence type="predicted"/>
<sequence>MAMERRVGTVLAQVARLMRRAFDERAREIGVTRPQWQVLSVLLRHEGIKQGGLAEILEVEPITAGRMIDRMQDAKLVERKTDPADRRAWRLFLTPRGREIIDRLQPLARETTEKTLKGISEDDQADLLRTLDTMLENLTGRPASSASWED</sequence>
<evidence type="ECO:0000256" key="2">
    <source>
        <dbReference type="ARBA" id="ARBA00023125"/>
    </source>
</evidence>
<gene>
    <name evidence="5" type="ORF">GCM10011349_11210</name>
</gene>
<evidence type="ECO:0000256" key="1">
    <source>
        <dbReference type="ARBA" id="ARBA00023015"/>
    </source>
</evidence>
<dbReference type="PRINTS" id="PR00598">
    <property type="entry name" value="HTHMARR"/>
</dbReference>
<dbReference type="SMART" id="SM00347">
    <property type="entry name" value="HTH_MARR"/>
    <property type="match status" value="1"/>
</dbReference>
<comment type="caution">
    <text evidence="5">The sequence shown here is derived from an EMBL/GenBank/DDBJ whole genome shotgun (WGS) entry which is preliminary data.</text>
</comment>
<dbReference type="InterPro" id="IPR000835">
    <property type="entry name" value="HTH_MarR-typ"/>
</dbReference>
<keyword evidence="1" id="KW-0805">Transcription regulation</keyword>
<evidence type="ECO:0000313" key="6">
    <source>
        <dbReference type="Proteomes" id="UP000605099"/>
    </source>
</evidence>
<evidence type="ECO:0000259" key="4">
    <source>
        <dbReference type="PROSITE" id="PS50995"/>
    </source>
</evidence>
<dbReference type="SUPFAM" id="SSF46785">
    <property type="entry name" value="Winged helix' DNA-binding domain"/>
    <property type="match status" value="1"/>
</dbReference>
<accession>A0ABQ2JDF0</accession>
<dbReference type="Gene3D" id="1.10.10.10">
    <property type="entry name" value="Winged helix-like DNA-binding domain superfamily/Winged helix DNA-binding domain"/>
    <property type="match status" value="1"/>
</dbReference>
<keyword evidence="2" id="KW-0238">DNA-binding</keyword>
<dbReference type="PANTHER" id="PTHR42756:SF1">
    <property type="entry name" value="TRANSCRIPTIONAL REPRESSOR OF EMRAB OPERON"/>
    <property type="match status" value="1"/>
</dbReference>
<evidence type="ECO:0000313" key="5">
    <source>
        <dbReference type="EMBL" id="GGN45314.1"/>
    </source>
</evidence>
<dbReference type="EMBL" id="BMLK01000004">
    <property type="protein sequence ID" value="GGN45314.1"/>
    <property type="molecule type" value="Genomic_DNA"/>
</dbReference>
<dbReference type="PROSITE" id="PS50995">
    <property type="entry name" value="HTH_MARR_2"/>
    <property type="match status" value="1"/>
</dbReference>
<dbReference type="InterPro" id="IPR036388">
    <property type="entry name" value="WH-like_DNA-bd_sf"/>
</dbReference>
<evidence type="ECO:0000256" key="3">
    <source>
        <dbReference type="ARBA" id="ARBA00023163"/>
    </source>
</evidence>
<keyword evidence="6" id="KW-1185">Reference proteome</keyword>
<organism evidence="5 6">
    <name type="scientific">Novosphingobium indicum</name>
    <dbReference type="NCBI Taxonomy" id="462949"/>
    <lineage>
        <taxon>Bacteria</taxon>
        <taxon>Pseudomonadati</taxon>
        <taxon>Pseudomonadota</taxon>
        <taxon>Alphaproteobacteria</taxon>
        <taxon>Sphingomonadales</taxon>
        <taxon>Sphingomonadaceae</taxon>
        <taxon>Novosphingobium</taxon>
    </lineage>
</organism>
<dbReference type="PANTHER" id="PTHR42756">
    <property type="entry name" value="TRANSCRIPTIONAL REGULATOR, MARR"/>
    <property type="match status" value="1"/>
</dbReference>
<reference evidence="6" key="1">
    <citation type="journal article" date="2019" name="Int. J. Syst. Evol. Microbiol.">
        <title>The Global Catalogue of Microorganisms (GCM) 10K type strain sequencing project: providing services to taxonomists for standard genome sequencing and annotation.</title>
        <authorList>
            <consortium name="The Broad Institute Genomics Platform"/>
            <consortium name="The Broad Institute Genome Sequencing Center for Infectious Disease"/>
            <person name="Wu L."/>
            <person name="Ma J."/>
        </authorList>
    </citation>
    <scope>NUCLEOTIDE SEQUENCE [LARGE SCALE GENOMIC DNA]</scope>
    <source>
        <strain evidence="6">CGMCC 1.6784</strain>
    </source>
</reference>
<dbReference type="Proteomes" id="UP000605099">
    <property type="component" value="Unassembled WGS sequence"/>
</dbReference>
<dbReference type="InterPro" id="IPR036390">
    <property type="entry name" value="WH_DNA-bd_sf"/>
</dbReference>
<protein>
    <submittedName>
        <fullName evidence="5">MarR family transcriptional regulator</fullName>
    </submittedName>
</protein>
<feature type="domain" description="HTH marR-type" evidence="4">
    <location>
        <begin position="4"/>
        <end position="136"/>
    </location>
</feature>
<name>A0ABQ2JDF0_9SPHN</name>
<keyword evidence="3" id="KW-0804">Transcription</keyword>